<dbReference type="GO" id="GO:0000981">
    <property type="term" value="F:DNA-binding transcription factor activity, RNA polymerase II-specific"/>
    <property type="evidence" value="ECO:0007669"/>
    <property type="project" value="InterPro"/>
</dbReference>
<keyword evidence="2" id="KW-0805">Transcription regulation</keyword>
<dbReference type="SUPFAM" id="SSF57701">
    <property type="entry name" value="Zn2/Cys6 DNA-binding domain"/>
    <property type="match status" value="1"/>
</dbReference>
<accession>A0A0D2C0X8</accession>
<proteinExistence type="predicted"/>
<dbReference type="HOGENOM" id="CLU_008719_1_3_1"/>
<evidence type="ECO:0000256" key="3">
    <source>
        <dbReference type="ARBA" id="ARBA00023125"/>
    </source>
</evidence>
<name>A0A0D2C0X8_9EURO</name>
<dbReference type="OrthoDB" id="4131999at2759"/>
<dbReference type="GeneID" id="27349051"/>
<keyword evidence="9" id="KW-1185">Reference proteome</keyword>
<dbReference type="InterPro" id="IPR036864">
    <property type="entry name" value="Zn2-C6_fun-type_DNA-bd_sf"/>
</dbReference>
<evidence type="ECO:0000259" key="7">
    <source>
        <dbReference type="PROSITE" id="PS50048"/>
    </source>
</evidence>
<evidence type="ECO:0000256" key="1">
    <source>
        <dbReference type="ARBA" id="ARBA00004123"/>
    </source>
</evidence>
<dbReference type="Gene3D" id="4.10.240.10">
    <property type="entry name" value="Zn(2)-C6 fungal-type DNA-binding domain"/>
    <property type="match status" value="1"/>
</dbReference>
<dbReference type="CDD" id="cd00067">
    <property type="entry name" value="GAL4"/>
    <property type="match status" value="1"/>
</dbReference>
<dbReference type="PANTHER" id="PTHR37534:SF2">
    <property type="entry name" value="N-ACETYLTRANSFERASE DOMAIN-CONTAINING PROTEIN"/>
    <property type="match status" value="1"/>
</dbReference>
<dbReference type="RefSeq" id="XP_016244341.1">
    <property type="nucleotide sequence ID" value="XM_016397150.1"/>
</dbReference>
<keyword evidence="5" id="KW-0539">Nucleus</keyword>
<dbReference type="PROSITE" id="PS50048">
    <property type="entry name" value="ZN2_CY6_FUNGAL_2"/>
    <property type="match status" value="1"/>
</dbReference>
<evidence type="ECO:0000313" key="8">
    <source>
        <dbReference type="EMBL" id="KIW24125.1"/>
    </source>
</evidence>
<dbReference type="GO" id="GO:0045944">
    <property type="term" value="P:positive regulation of transcription by RNA polymerase II"/>
    <property type="evidence" value="ECO:0007669"/>
    <property type="project" value="TreeGrafter"/>
</dbReference>
<evidence type="ECO:0000256" key="5">
    <source>
        <dbReference type="ARBA" id="ARBA00023242"/>
    </source>
</evidence>
<dbReference type="SMART" id="SM00066">
    <property type="entry name" value="GAL4"/>
    <property type="match status" value="1"/>
</dbReference>
<dbReference type="EMBL" id="KN847045">
    <property type="protein sequence ID" value="KIW24125.1"/>
    <property type="molecule type" value="Genomic_DNA"/>
</dbReference>
<dbReference type="GO" id="GO:0000976">
    <property type="term" value="F:transcription cis-regulatory region binding"/>
    <property type="evidence" value="ECO:0007669"/>
    <property type="project" value="TreeGrafter"/>
</dbReference>
<protein>
    <recommendedName>
        <fullName evidence="7">Zn(2)-C6 fungal-type domain-containing protein</fullName>
    </recommendedName>
</protein>
<dbReference type="VEuPathDB" id="FungiDB:PV07_09857"/>
<dbReference type="PROSITE" id="PS00463">
    <property type="entry name" value="ZN2_CY6_FUNGAL_1"/>
    <property type="match status" value="1"/>
</dbReference>
<dbReference type="PANTHER" id="PTHR37534">
    <property type="entry name" value="TRANSCRIPTIONAL ACTIVATOR PROTEIN UGA3"/>
    <property type="match status" value="1"/>
</dbReference>
<comment type="subcellular location">
    <subcellularLocation>
        <location evidence="1">Nucleus</location>
    </subcellularLocation>
</comment>
<dbReference type="GO" id="GO:0005634">
    <property type="term" value="C:nucleus"/>
    <property type="evidence" value="ECO:0007669"/>
    <property type="project" value="UniProtKB-SubCell"/>
</dbReference>
<sequence>MEIQRSRRGCAACRMRHLKCDEAKPACFRCQAAGRQCEKGPLFSQWREPKTRRKQGAYVHREPRKERRWVEIPSTLTFVTDSTIEEILSQHSPKQQDGEPTTGASKDSSPIFSAGEVTSISQLLSNDPTRSTTFQCTSMDMTFTELSSIDFMDMGDFVTEVSTTDSDTGIACETRSLEARSGQLVDRHSLIKDRTEAHLLRHYCQNLAPWFDVTDSNRHFQLEVPRRASTCDVLLNAIFALSALHLSRVSSLDPSIAESYHSRCNSQLIPLLNDRHCAANVNLLATVVILRKYEELSVTGQDHGHHLAGVSALFSSPDCPFNDGLAQAAFWQFVRQDIYMSLPRRRPPRTSILIQPPLTNDRTMPDCHWANRMVWGTLAIMALCFRDERPDIATYENHSQRVKDWHDTKPTSFTPMYRRERSVVDGRYFPEIWLSDPWHATAWQYYHLSKILLALYNPHLQRPAADLKYQRDHNQLERDVLEHARFACGIASSNDFATTRFTLSAIMLTCGGWFKDPQEQEAIIDLLSATSKESGWPTKSVIEALRESWAVE</sequence>
<dbReference type="CDD" id="cd12148">
    <property type="entry name" value="fungal_TF_MHR"/>
    <property type="match status" value="1"/>
</dbReference>
<dbReference type="InterPro" id="IPR001138">
    <property type="entry name" value="Zn2Cys6_DnaBD"/>
</dbReference>
<evidence type="ECO:0000313" key="9">
    <source>
        <dbReference type="Proteomes" id="UP000054466"/>
    </source>
</evidence>
<feature type="domain" description="Zn(2)-C6 fungal-type" evidence="7">
    <location>
        <begin position="9"/>
        <end position="37"/>
    </location>
</feature>
<dbReference type="Pfam" id="PF11951">
    <property type="entry name" value="Fungal_trans_2"/>
    <property type="match status" value="1"/>
</dbReference>
<gene>
    <name evidence="8" type="ORF">PV07_09857</name>
</gene>
<dbReference type="Proteomes" id="UP000054466">
    <property type="component" value="Unassembled WGS sequence"/>
</dbReference>
<keyword evidence="4" id="KW-0804">Transcription</keyword>
<organism evidence="8 9">
    <name type="scientific">Cladophialophora immunda</name>
    <dbReference type="NCBI Taxonomy" id="569365"/>
    <lineage>
        <taxon>Eukaryota</taxon>
        <taxon>Fungi</taxon>
        <taxon>Dikarya</taxon>
        <taxon>Ascomycota</taxon>
        <taxon>Pezizomycotina</taxon>
        <taxon>Eurotiomycetes</taxon>
        <taxon>Chaetothyriomycetidae</taxon>
        <taxon>Chaetothyriales</taxon>
        <taxon>Herpotrichiellaceae</taxon>
        <taxon>Cladophialophora</taxon>
    </lineage>
</organism>
<dbReference type="GO" id="GO:0008270">
    <property type="term" value="F:zinc ion binding"/>
    <property type="evidence" value="ECO:0007669"/>
    <property type="project" value="InterPro"/>
</dbReference>
<dbReference type="InterPro" id="IPR021858">
    <property type="entry name" value="Fun_TF"/>
</dbReference>
<evidence type="ECO:0000256" key="6">
    <source>
        <dbReference type="SAM" id="MobiDB-lite"/>
    </source>
</evidence>
<dbReference type="STRING" id="569365.A0A0D2C0X8"/>
<keyword evidence="3" id="KW-0238">DNA-binding</keyword>
<feature type="region of interest" description="Disordered" evidence="6">
    <location>
        <begin position="89"/>
        <end position="111"/>
    </location>
</feature>
<evidence type="ECO:0000256" key="4">
    <source>
        <dbReference type="ARBA" id="ARBA00023163"/>
    </source>
</evidence>
<reference evidence="8 9" key="1">
    <citation type="submission" date="2015-01" db="EMBL/GenBank/DDBJ databases">
        <title>The Genome Sequence of Cladophialophora immunda CBS83496.</title>
        <authorList>
            <consortium name="The Broad Institute Genomics Platform"/>
            <person name="Cuomo C."/>
            <person name="de Hoog S."/>
            <person name="Gorbushina A."/>
            <person name="Stielow B."/>
            <person name="Teixiera M."/>
            <person name="Abouelleil A."/>
            <person name="Chapman S.B."/>
            <person name="Priest M."/>
            <person name="Young S.K."/>
            <person name="Wortman J."/>
            <person name="Nusbaum C."/>
            <person name="Birren B."/>
        </authorList>
    </citation>
    <scope>NUCLEOTIDE SEQUENCE [LARGE SCALE GENOMIC DNA]</scope>
    <source>
        <strain evidence="8 9">CBS 83496</strain>
    </source>
</reference>
<evidence type="ECO:0000256" key="2">
    <source>
        <dbReference type="ARBA" id="ARBA00023015"/>
    </source>
</evidence>
<dbReference type="Pfam" id="PF00172">
    <property type="entry name" value="Zn_clus"/>
    <property type="match status" value="1"/>
</dbReference>
<dbReference type="AlphaFoldDB" id="A0A0D2C0X8"/>